<accession>A0A7M3V9A4</accession>
<sequence length="351" mass="41562">MYDVNNEEAVYVVTYKELLFTVIVFLIILFALYPKGILKDQISADQSNYDLSMIYLKDLLEHNPNDDSLKLILLEKYVQAGEIEHSLELSKSLLQSKNIYIRNKAIVLAYQTKKIKYFSINDEKQQKALHNDLKKLFTTIYTEKLYNDNAERWHNEAVFVHNPQAAYYFLQIMLKDDPTNVDLLREGYYLSLNLYKRADSMEFINSLEKYDTSNSTKWAMDKYDIFIRYKDYKSAETILQRYAKDSIEIQEKLAQFYLMIKKYEAASDTYLKLYYVSKNEDLQEQYLVKSIKALQSGNLLKEAANLVHQYESKYIGNVKMRKFFLRIYLAAGELEYASQLSKKILRYENKL</sequence>
<organism evidence="2 3">
    <name type="scientific">Sulfurimonas marina</name>
    <dbReference type="NCBI Taxonomy" id="2590551"/>
    <lineage>
        <taxon>Bacteria</taxon>
        <taxon>Pseudomonadati</taxon>
        <taxon>Campylobacterota</taxon>
        <taxon>Epsilonproteobacteria</taxon>
        <taxon>Campylobacterales</taxon>
        <taxon>Sulfurimonadaceae</taxon>
        <taxon>Sulfurimonas</taxon>
    </lineage>
</organism>
<evidence type="ECO:0000256" key="1">
    <source>
        <dbReference type="SAM" id="Phobius"/>
    </source>
</evidence>
<evidence type="ECO:0000313" key="2">
    <source>
        <dbReference type="EMBL" id="QOP40337.1"/>
    </source>
</evidence>
<keyword evidence="1" id="KW-0472">Membrane</keyword>
<proteinExistence type="predicted"/>
<gene>
    <name evidence="2" type="ORF">FJR03_00690</name>
</gene>
<keyword evidence="3" id="KW-1185">Reference proteome</keyword>
<dbReference type="KEGG" id="smax:FJR03_00690"/>
<evidence type="ECO:0000313" key="3">
    <source>
        <dbReference type="Proteomes" id="UP000593910"/>
    </source>
</evidence>
<dbReference type="RefSeq" id="WP_193113766.1">
    <property type="nucleotide sequence ID" value="NZ_CP041165.1"/>
</dbReference>
<name>A0A7M3V9A4_9BACT</name>
<dbReference type="Proteomes" id="UP000593910">
    <property type="component" value="Chromosome"/>
</dbReference>
<dbReference type="EMBL" id="CP041165">
    <property type="protein sequence ID" value="QOP40337.1"/>
    <property type="molecule type" value="Genomic_DNA"/>
</dbReference>
<dbReference type="AlphaFoldDB" id="A0A7M3V9A4"/>
<evidence type="ECO:0008006" key="4">
    <source>
        <dbReference type="Google" id="ProtNLM"/>
    </source>
</evidence>
<protein>
    <recommendedName>
        <fullName evidence="4">Tetratricopeptide repeat protein</fullName>
    </recommendedName>
</protein>
<keyword evidence="1" id="KW-1133">Transmembrane helix</keyword>
<keyword evidence="1" id="KW-0812">Transmembrane</keyword>
<reference evidence="2 3" key="1">
    <citation type="submission" date="2019-06" db="EMBL/GenBank/DDBJ databases">
        <title>Sulfurimonas gotlandica sp. nov., a chemoautotrophic and psychrotolerant epsilonproteobacterium isolated from a pelagic redoxcline, and an emended description of the genus Sulfurimonas.</title>
        <authorList>
            <person name="Wang S."/>
            <person name="Jiang L."/>
            <person name="Shao Z."/>
        </authorList>
    </citation>
    <scope>NUCLEOTIDE SEQUENCE [LARGE SCALE GENOMIC DNA]</scope>
    <source>
        <strain evidence="2 3">B2</strain>
    </source>
</reference>
<feature type="transmembrane region" description="Helical" evidence="1">
    <location>
        <begin position="12"/>
        <end position="33"/>
    </location>
</feature>